<proteinExistence type="predicted"/>
<organism evidence="3 4">
    <name type="scientific">Hungatella hathewayi</name>
    <dbReference type="NCBI Taxonomy" id="154046"/>
    <lineage>
        <taxon>Bacteria</taxon>
        <taxon>Bacillati</taxon>
        <taxon>Bacillota</taxon>
        <taxon>Clostridia</taxon>
        <taxon>Lachnospirales</taxon>
        <taxon>Lachnospiraceae</taxon>
        <taxon>Hungatella</taxon>
    </lineage>
</organism>
<accession>A0A3E4TT51</accession>
<feature type="domain" description="DUF4015" evidence="2">
    <location>
        <begin position="68"/>
        <end position="388"/>
    </location>
</feature>
<evidence type="ECO:0000313" key="4">
    <source>
        <dbReference type="Proteomes" id="UP000261257"/>
    </source>
</evidence>
<dbReference type="InterPro" id="IPR025275">
    <property type="entry name" value="DUF4015"/>
</dbReference>
<dbReference type="AlphaFoldDB" id="A0A3E4TT51"/>
<dbReference type="Pfam" id="PF13200">
    <property type="entry name" value="DUF4015"/>
    <property type="match status" value="1"/>
</dbReference>
<dbReference type="PANTHER" id="PTHR43405:SF1">
    <property type="entry name" value="GLYCOSYL HYDROLASE DIGH"/>
    <property type="match status" value="1"/>
</dbReference>
<feature type="region of interest" description="Disordered" evidence="1">
    <location>
        <begin position="24"/>
        <end position="61"/>
    </location>
</feature>
<reference evidence="3 4" key="1">
    <citation type="submission" date="2018-08" db="EMBL/GenBank/DDBJ databases">
        <title>A genome reference for cultivated species of the human gut microbiota.</title>
        <authorList>
            <person name="Zou Y."/>
            <person name="Xue W."/>
            <person name="Luo G."/>
        </authorList>
    </citation>
    <scope>NUCLEOTIDE SEQUENCE [LARGE SCALE GENOMIC DNA]</scope>
    <source>
        <strain evidence="3 4">TF05-11AC</strain>
    </source>
</reference>
<evidence type="ECO:0000313" key="3">
    <source>
        <dbReference type="EMBL" id="RGL94012.1"/>
    </source>
</evidence>
<dbReference type="PANTHER" id="PTHR43405">
    <property type="entry name" value="GLYCOSYL HYDROLASE DIGH"/>
    <property type="match status" value="1"/>
</dbReference>
<dbReference type="PROSITE" id="PS51257">
    <property type="entry name" value="PROKAR_LIPOPROTEIN"/>
    <property type="match status" value="1"/>
</dbReference>
<gene>
    <name evidence="3" type="ORF">DXC39_30190</name>
</gene>
<dbReference type="Gene3D" id="3.20.20.80">
    <property type="entry name" value="Glycosidases"/>
    <property type="match status" value="1"/>
</dbReference>
<feature type="region of interest" description="Disordered" evidence="1">
    <location>
        <begin position="399"/>
        <end position="510"/>
    </location>
</feature>
<name>A0A3E4TT51_9FIRM</name>
<dbReference type="Proteomes" id="UP000261257">
    <property type="component" value="Unassembled WGS sequence"/>
</dbReference>
<evidence type="ECO:0000256" key="1">
    <source>
        <dbReference type="SAM" id="MobiDB-lite"/>
    </source>
</evidence>
<comment type="caution">
    <text evidence="3">The sequence shown here is derived from an EMBL/GenBank/DDBJ whole genome shotgun (WGS) entry which is preliminary data.</text>
</comment>
<evidence type="ECO:0000259" key="2">
    <source>
        <dbReference type="Pfam" id="PF13200"/>
    </source>
</evidence>
<dbReference type="RefSeq" id="WP_117624287.1">
    <property type="nucleotide sequence ID" value="NZ_QRQF01000050.1"/>
</dbReference>
<dbReference type="InterPro" id="IPR017853">
    <property type="entry name" value="GH"/>
</dbReference>
<dbReference type="SUPFAM" id="SSF51445">
    <property type="entry name" value="(Trans)glycosidases"/>
    <property type="match status" value="1"/>
</dbReference>
<dbReference type="InterPro" id="IPR052177">
    <property type="entry name" value="Divisome_Glycosyl_Hydrolase"/>
</dbReference>
<sequence length="510" mass="56272">MKKWLLAALVCTLAVTGCSKYKQVSDLPETDETTEKESMSGETTEETLEVQQETEPAEPQKERVRVKGVYISGYMAGSEGFQAILDKIDQTEINAVVIDVKNDDGRITFSMDDAPTVNEIGASERYIRDIGALMADLKARGIYTIARVVAFRDPYLAEKKPEWSLKNADGSLHRDNKGLAWVNPYRQEVWDYLVEVGTQAAKVGFDEIQFDYIRFATDSTMKQVAFDEADTKGRSKTDIITEFITYAYDKLSAEGIFVSADVFGTIIGSKIDADAVGQVYNDMARHLDYICPMIYPSHYGDGNFGIEHPDTQPYDTIHAALMKSKQDLAIVTAAGEDHAIVRPWLQDFTASYLQHYIKYGPAEVRAQIQAVYDAGYDEWILWSASNKYTWDGLLSPEEASQEDQKIAESRAALPPETTAAPPTEAAKPETAPAPEETLPQEGQPSEETSMEETEAPVVDETSASEELQTSEDPETEATDRAASAQPETTAQGEKRSKPNVVIVTTGGAGE</sequence>
<dbReference type="EMBL" id="QSSQ01000056">
    <property type="protein sequence ID" value="RGL94012.1"/>
    <property type="molecule type" value="Genomic_DNA"/>
</dbReference>
<protein>
    <submittedName>
        <fullName evidence="3">Sugar fermentation stimulation protein</fullName>
    </submittedName>
</protein>
<feature type="compositionally biased region" description="Low complexity" evidence="1">
    <location>
        <begin position="411"/>
        <end position="439"/>
    </location>
</feature>